<feature type="compositionally biased region" description="Low complexity" evidence="1">
    <location>
        <begin position="15"/>
        <end position="26"/>
    </location>
</feature>
<evidence type="ECO:0000313" key="2">
    <source>
        <dbReference type="EMBL" id="TDG40021.1"/>
    </source>
</evidence>
<feature type="region of interest" description="Disordered" evidence="1">
    <location>
        <begin position="1"/>
        <end position="44"/>
    </location>
</feature>
<gene>
    <name evidence="2" type="ORF">AWZ03_013553</name>
</gene>
<feature type="compositionally biased region" description="Polar residues" evidence="1">
    <location>
        <begin position="1"/>
        <end position="12"/>
    </location>
</feature>
<dbReference type="AlphaFoldDB" id="A0A484AWM1"/>
<protein>
    <submittedName>
        <fullName evidence="2">Uncharacterized protein</fullName>
    </submittedName>
</protein>
<accession>A0A484AWM1</accession>
<proteinExistence type="predicted"/>
<organism evidence="2 3">
    <name type="scientific">Drosophila navojoa</name>
    <name type="common">Fruit fly</name>
    <dbReference type="NCBI Taxonomy" id="7232"/>
    <lineage>
        <taxon>Eukaryota</taxon>
        <taxon>Metazoa</taxon>
        <taxon>Ecdysozoa</taxon>
        <taxon>Arthropoda</taxon>
        <taxon>Hexapoda</taxon>
        <taxon>Insecta</taxon>
        <taxon>Pterygota</taxon>
        <taxon>Neoptera</taxon>
        <taxon>Endopterygota</taxon>
        <taxon>Diptera</taxon>
        <taxon>Brachycera</taxon>
        <taxon>Muscomorpha</taxon>
        <taxon>Ephydroidea</taxon>
        <taxon>Drosophilidae</taxon>
        <taxon>Drosophila</taxon>
    </lineage>
</organism>
<feature type="non-terminal residue" evidence="2">
    <location>
        <position position="44"/>
    </location>
</feature>
<comment type="caution">
    <text evidence="2">The sequence shown here is derived from an EMBL/GenBank/DDBJ whole genome shotgun (WGS) entry which is preliminary data.</text>
</comment>
<sequence length="44" mass="4351">MSAKTSPSNSREGNVAAAAASVVPPTGAGGVVQIKKELPSDEIK</sequence>
<dbReference type="EMBL" id="LSRL02000706">
    <property type="protein sequence ID" value="TDG40021.1"/>
    <property type="molecule type" value="Genomic_DNA"/>
</dbReference>
<evidence type="ECO:0000313" key="3">
    <source>
        <dbReference type="Proteomes" id="UP000295192"/>
    </source>
</evidence>
<keyword evidence="3" id="KW-1185">Reference proteome</keyword>
<evidence type="ECO:0000256" key="1">
    <source>
        <dbReference type="SAM" id="MobiDB-lite"/>
    </source>
</evidence>
<name>A0A484AWM1_DRONA</name>
<reference evidence="2 3" key="1">
    <citation type="journal article" date="2019" name="J. Hered.">
        <title>An Improved Genome Assembly for Drosophila navojoa, the Basal Species in the mojavensis Cluster.</title>
        <authorList>
            <person name="Vanderlinde T."/>
            <person name="Dupim E.G."/>
            <person name="Nazario-Yepiz N.O."/>
            <person name="Carvalho A.B."/>
        </authorList>
    </citation>
    <scope>NUCLEOTIDE SEQUENCE [LARGE SCALE GENOMIC DNA]</scope>
    <source>
        <strain evidence="2">Navoj_Jal97</strain>
        <tissue evidence="2">Whole organism</tissue>
    </source>
</reference>
<feature type="compositionally biased region" description="Basic and acidic residues" evidence="1">
    <location>
        <begin position="34"/>
        <end position="44"/>
    </location>
</feature>
<dbReference type="Proteomes" id="UP000295192">
    <property type="component" value="Unassembled WGS sequence"/>
</dbReference>